<sequence length="637" mass="68320">MSGAEDLARLKQTIDTTNELLLSPEVKMIDIGGGEMRPTNAMVMTNLATLLGGAMPYASVALGLAGTSAGTNFSVLSSAQDEYVNVYRNEAGAAVFVDSYPNSKAVAEIREDINTFDSSWSDAATEFVGEDEFVVAEFLDDGSLEMMGGRLANEQNGLGLYDLAGNPMAKFGANESDINDLVLERTSATGVEITDELDFIYPGGDFSGADDSTSSASQGAFVALELNQQQMTDHMAVIDYSQSLGVGFGSAPVISTTQPYNNLMLASGTKVRAGDPGYNATAYIPLVETLRDEDAETPVTGLCNGVTRRAVEDGELAANWVFVGCAPGRGGQSVEALGPNGNGDYQKLIQLVKDQAALSKSLDKSYSVWAYAWIQGEANYSTTGSGATATKSAYKYAQLELELFDGLSREVAGITGQKFRPYLFTYQVGAHRRYASDTMQIALAQWRASRQRPDVVVAVPVYIFPTLGDLLHLTNEGSWLLGEYFSRAMYETMIRRNGKWRPLEPVCVDWAADHIDIKFHVPSGQLVLDTALAASAPNFGFDIRESDTVATSIISSVSVTAFDTVRIALSRTAASDAVLSYARGRPGDPNASGPVSGARGNLRDTHGLYDTAESPLGNIFALHNPCVMFEYSRKTGF</sequence>
<evidence type="ECO:0000313" key="2">
    <source>
        <dbReference type="Proteomes" id="UP000637061"/>
    </source>
</evidence>
<dbReference type="AlphaFoldDB" id="A0A8I1JLA9"/>
<dbReference type="InterPro" id="IPR036514">
    <property type="entry name" value="SGNH_hydro_sf"/>
</dbReference>
<reference evidence="1" key="1">
    <citation type="submission" date="2020-12" db="EMBL/GenBank/DDBJ databases">
        <title>Enhanced detection system for hospital associated transmission using whole genome sequencing surveillance.</title>
        <authorList>
            <person name="Harrison L.H."/>
            <person name="Van Tyne D."/>
            <person name="Marsh J.W."/>
            <person name="Griffith M.P."/>
            <person name="Snyder D.J."/>
            <person name="Cooper V.S."/>
            <person name="Mustapha M."/>
        </authorList>
    </citation>
    <scope>NUCLEOTIDE SEQUENCE</scope>
    <source>
        <strain evidence="1">PSB00042</strain>
    </source>
</reference>
<gene>
    <name evidence="1" type="ORF">JEU22_21315</name>
</gene>
<dbReference type="Proteomes" id="UP000637061">
    <property type="component" value="Unassembled WGS sequence"/>
</dbReference>
<proteinExistence type="predicted"/>
<dbReference type="Gene3D" id="3.40.50.1110">
    <property type="entry name" value="SGNH hydrolase"/>
    <property type="match status" value="1"/>
</dbReference>
<accession>A0A8I1JLA9</accession>
<evidence type="ECO:0000313" key="1">
    <source>
        <dbReference type="EMBL" id="MBI6886446.1"/>
    </source>
</evidence>
<dbReference type="SUPFAM" id="SSF52266">
    <property type="entry name" value="SGNH hydrolase"/>
    <property type="match status" value="1"/>
</dbReference>
<dbReference type="RefSeq" id="WP_198747938.1">
    <property type="nucleotide sequence ID" value="NZ_JAEHTE010000032.1"/>
</dbReference>
<dbReference type="GO" id="GO:0016788">
    <property type="term" value="F:hydrolase activity, acting on ester bonds"/>
    <property type="evidence" value="ECO:0007669"/>
    <property type="project" value="UniProtKB-ARBA"/>
</dbReference>
<evidence type="ECO:0008006" key="3">
    <source>
        <dbReference type="Google" id="ProtNLM"/>
    </source>
</evidence>
<name>A0A8I1JLA9_PSEPU</name>
<protein>
    <recommendedName>
        <fullName evidence="3">Sialate O-acetylesterase domain-containing protein</fullName>
    </recommendedName>
</protein>
<organism evidence="1 2">
    <name type="scientific">Pseudomonas putida</name>
    <name type="common">Arthrobacter siderocapsulatus</name>
    <dbReference type="NCBI Taxonomy" id="303"/>
    <lineage>
        <taxon>Bacteria</taxon>
        <taxon>Pseudomonadati</taxon>
        <taxon>Pseudomonadota</taxon>
        <taxon>Gammaproteobacteria</taxon>
        <taxon>Pseudomonadales</taxon>
        <taxon>Pseudomonadaceae</taxon>
        <taxon>Pseudomonas</taxon>
    </lineage>
</organism>
<comment type="caution">
    <text evidence="1">The sequence shown here is derived from an EMBL/GenBank/DDBJ whole genome shotgun (WGS) entry which is preliminary data.</text>
</comment>
<dbReference type="EMBL" id="JAEHTE010000032">
    <property type="protein sequence ID" value="MBI6886446.1"/>
    <property type="molecule type" value="Genomic_DNA"/>
</dbReference>